<gene>
    <name evidence="2" type="ORF">PGB34_22585</name>
</gene>
<dbReference type="Proteomes" id="UP001212602">
    <property type="component" value="Unassembled WGS sequence"/>
</dbReference>
<keyword evidence="3" id="KW-1185">Reference proteome</keyword>
<dbReference type="EMBL" id="JAQIPB010000014">
    <property type="protein sequence ID" value="MDA7419170.1"/>
    <property type="molecule type" value="Genomic_DNA"/>
</dbReference>
<feature type="transmembrane region" description="Helical" evidence="1">
    <location>
        <begin position="147"/>
        <end position="168"/>
    </location>
</feature>
<keyword evidence="1" id="KW-0812">Transmembrane</keyword>
<keyword evidence="1" id="KW-1133">Transmembrane helix</keyword>
<evidence type="ECO:0000313" key="2">
    <source>
        <dbReference type="EMBL" id="MDA7419170.1"/>
    </source>
</evidence>
<organism evidence="2 3">
    <name type="scientific">Xenophilus arseniciresistens</name>
    <dbReference type="NCBI Taxonomy" id="1283306"/>
    <lineage>
        <taxon>Bacteria</taxon>
        <taxon>Pseudomonadati</taxon>
        <taxon>Pseudomonadota</taxon>
        <taxon>Betaproteobacteria</taxon>
        <taxon>Burkholderiales</taxon>
        <taxon>Comamonadaceae</taxon>
        <taxon>Xenophilus</taxon>
    </lineage>
</organism>
<accession>A0AAE3NB91</accession>
<name>A0AAE3NB91_9BURK</name>
<protein>
    <submittedName>
        <fullName evidence="2">Uncharacterized protein</fullName>
    </submittedName>
</protein>
<evidence type="ECO:0000313" key="3">
    <source>
        <dbReference type="Proteomes" id="UP001212602"/>
    </source>
</evidence>
<dbReference type="AlphaFoldDB" id="A0AAE3NB91"/>
<feature type="transmembrane region" description="Helical" evidence="1">
    <location>
        <begin position="111"/>
        <end position="127"/>
    </location>
</feature>
<proteinExistence type="predicted"/>
<dbReference type="RefSeq" id="WP_271430369.1">
    <property type="nucleotide sequence ID" value="NZ_JAQIPB010000014.1"/>
</dbReference>
<comment type="caution">
    <text evidence="2">The sequence shown here is derived from an EMBL/GenBank/DDBJ whole genome shotgun (WGS) entry which is preliminary data.</text>
</comment>
<dbReference type="PROSITE" id="PS51257">
    <property type="entry name" value="PROKAR_LIPOPROTEIN"/>
    <property type="match status" value="1"/>
</dbReference>
<reference evidence="2" key="1">
    <citation type="submission" date="2023-01" db="EMBL/GenBank/DDBJ databases">
        <title>Xenophilus mangrovi sp. nov., isolated from soil of Mangrove nature reserve.</title>
        <authorList>
            <person name="Xu S."/>
            <person name="Liu Z."/>
            <person name="Xu Y."/>
        </authorList>
    </citation>
    <scope>NUCLEOTIDE SEQUENCE</scope>
    <source>
        <strain evidence="2">YW8</strain>
    </source>
</reference>
<feature type="transmembrane region" description="Helical" evidence="1">
    <location>
        <begin position="244"/>
        <end position="267"/>
    </location>
</feature>
<sequence length="279" mass="29765">MDRPRLLRRAFLLILSAAVLTACWLLPVDRHAREQVNAGLQRSLTAFAAARTLGAAVSVVQSVRVEAVVGVAPGEALRPLSELIDRFAAVMLAASVAFGVQLLLLGVGGHLAVSISLTAALIAWAVLRWRGSGQPEAVPASSRTLRWLTPVLIGLLMARFAVPLSALANEAAYRAVMAGEFQGAMAGLEGASARAEAVAAEPRAADEASKSTVERMRAWVERLKSTPAAIDALLQSAREWATQIVRLMAVFVLQTAVLPLAFVWLWWRIARGLVGAPLR</sequence>
<evidence type="ECO:0000256" key="1">
    <source>
        <dbReference type="SAM" id="Phobius"/>
    </source>
</evidence>
<keyword evidence="1" id="KW-0472">Membrane</keyword>